<evidence type="ECO:0000256" key="9">
    <source>
        <dbReference type="ARBA" id="ARBA00069548"/>
    </source>
</evidence>
<evidence type="ECO:0000256" key="1">
    <source>
        <dbReference type="ARBA" id="ARBA00004123"/>
    </source>
</evidence>
<protein>
    <recommendedName>
        <fullName evidence="9">General transcription factor 3C polypeptide 5</fullName>
    </recommendedName>
    <alternativeName>
        <fullName evidence="12">TF3C-epsilon</fullName>
    </alternativeName>
    <alternativeName>
        <fullName evidence="10">Transcription factor IIIC 63 kDa subunit</fullName>
    </alternativeName>
    <alternativeName>
        <fullName evidence="11">Transcription factor IIIC subunit epsilon</fullName>
    </alternativeName>
</protein>
<keyword evidence="4" id="KW-0804">Transcription</keyword>
<dbReference type="Gene3D" id="3.30.200.160">
    <property type="entry name" value="TFIIIC, subcomplex tauA, subunit Sfc1, barrel domain"/>
    <property type="match status" value="1"/>
</dbReference>
<evidence type="ECO:0000313" key="16">
    <source>
        <dbReference type="EMBL" id="KAJ1134234.1"/>
    </source>
</evidence>
<dbReference type="PANTHER" id="PTHR13230">
    <property type="entry name" value="GENERAL TRANSCRIPTION FACTOR IIIC, POLYPEPTIDE 5"/>
    <property type="match status" value="1"/>
</dbReference>
<dbReference type="Pfam" id="PF09734">
    <property type="entry name" value="Tau95"/>
    <property type="match status" value="1"/>
</dbReference>
<evidence type="ECO:0000256" key="6">
    <source>
        <dbReference type="ARBA" id="ARBA00057927"/>
    </source>
</evidence>
<evidence type="ECO:0000256" key="7">
    <source>
        <dbReference type="ARBA" id="ARBA00061645"/>
    </source>
</evidence>
<keyword evidence="5" id="KW-0539">Nucleus</keyword>
<dbReference type="Pfam" id="PF17682">
    <property type="entry name" value="Tau95_N"/>
    <property type="match status" value="1"/>
</dbReference>
<feature type="region of interest" description="Disordered" evidence="13">
    <location>
        <begin position="35"/>
        <end position="89"/>
    </location>
</feature>
<accession>A0AAV7Q1Y1</accession>
<evidence type="ECO:0000256" key="8">
    <source>
        <dbReference type="ARBA" id="ARBA00064690"/>
    </source>
</evidence>
<dbReference type="InterPro" id="IPR041499">
    <property type="entry name" value="Tfc1/Sfc1_N"/>
</dbReference>
<evidence type="ECO:0000256" key="4">
    <source>
        <dbReference type="ARBA" id="ARBA00023163"/>
    </source>
</evidence>
<keyword evidence="2" id="KW-0007">Acetylation</keyword>
<organism evidence="16 17">
    <name type="scientific">Pleurodeles waltl</name>
    <name type="common">Iberian ribbed newt</name>
    <dbReference type="NCBI Taxonomy" id="8319"/>
    <lineage>
        <taxon>Eukaryota</taxon>
        <taxon>Metazoa</taxon>
        <taxon>Chordata</taxon>
        <taxon>Craniata</taxon>
        <taxon>Vertebrata</taxon>
        <taxon>Euteleostomi</taxon>
        <taxon>Amphibia</taxon>
        <taxon>Batrachia</taxon>
        <taxon>Caudata</taxon>
        <taxon>Salamandroidea</taxon>
        <taxon>Salamandridae</taxon>
        <taxon>Pleurodelinae</taxon>
        <taxon>Pleurodeles</taxon>
    </lineage>
</organism>
<feature type="compositionally biased region" description="Acidic residues" evidence="13">
    <location>
        <begin position="586"/>
        <end position="598"/>
    </location>
</feature>
<evidence type="ECO:0000256" key="13">
    <source>
        <dbReference type="SAM" id="MobiDB-lite"/>
    </source>
</evidence>
<comment type="similarity">
    <text evidence="7">Belongs to the TFIIIC subunit 5 family.</text>
</comment>
<dbReference type="GO" id="GO:0001003">
    <property type="term" value="F:RNA polymerase III type 2 promoter sequence-specific DNA binding"/>
    <property type="evidence" value="ECO:0007669"/>
    <property type="project" value="TreeGrafter"/>
</dbReference>
<sequence>MEAVKLFVRETLMSGAPFKYKSGLSLTQKNGLRYGDLVTGSGRRGSAPSNPPQRPCRRQAVRQPTVMEEAGETGVPSPAGPPEPGSAVLSLNRQRPMVCVEYPGVLRSVAGMLATLGGAEGVSRIHADPSKRLELYFRPKDPYCHPVCADRFPTTSMLLRVRRKTGRRKRPADGVPTPRGPEPQQRLRMDILGIISTVYKFQGMCDFQYLAVHTDTDGKPVSMYDKLLLREPQREEFFTQDVPLYIPPPIFSRLDNPVDYYYRPDVQHREGYNPPQVSSENLIGLSRARRPHNAIFVNFEDKEIPSKPLPAALQNWKRICTNAVDKRLEDDLKQLFEVRPIWSRNALKSNIGINPEKLKLMLPCVAYYMLTGPWRSLWVRFGYDPRKDSSSKIYQVLDFRIRCGMKYGYMPNEMPVKAKRSTFNYSFPVTLSAKKQAAQSISMQDLKHGLGTSTSADKKTPASKQKAKDSAFIFREGMLPPYRQMFYQLCDLDVDSLQHIIRRNDGAEAECTERDGWCLPKTSDELRDSMSAMIKHIIRSKRPALFSSTPEPASTASKEPRAYESGDEEGEDEEEDEVVFQPSDGSDNEMETEILDYV</sequence>
<keyword evidence="3" id="KW-0238">DNA-binding</keyword>
<comment type="subunit">
    <text evidence="8">Part of the TFIIIC subcomplex TFIIIC2, consisting of six subunits, GTF3C1, GTF3C2, GTF3C3, GTF3C4, GTF3C5 and GTF3C6. Interacts with BRF1, GTF3C6 and TBP.</text>
</comment>
<dbReference type="InterPro" id="IPR040454">
    <property type="entry name" value="TF_IIIC_Tfc1/Sfc1"/>
</dbReference>
<dbReference type="GO" id="GO:0006384">
    <property type="term" value="P:transcription initiation at RNA polymerase III promoter"/>
    <property type="evidence" value="ECO:0007669"/>
    <property type="project" value="InterPro"/>
</dbReference>
<evidence type="ECO:0000259" key="14">
    <source>
        <dbReference type="Pfam" id="PF09734"/>
    </source>
</evidence>
<dbReference type="EMBL" id="JANPWB010000010">
    <property type="protein sequence ID" value="KAJ1134234.1"/>
    <property type="molecule type" value="Genomic_DNA"/>
</dbReference>
<dbReference type="FunFam" id="3.30.200.160:FF:000001">
    <property type="entry name" value="General transcription factor IIIC subunit 5"/>
    <property type="match status" value="1"/>
</dbReference>
<evidence type="ECO:0000256" key="5">
    <source>
        <dbReference type="ARBA" id="ARBA00023242"/>
    </source>
</evidence>
<feature type="domain" description="Transcription factor IIIC subunit 5 HTH" evidence="14">
    <location>
        <begin position="246"/>
        <end position="400"/>
    </location>
</feature>
<dbReference type="InterPro" id="IPR042536">
    <property type="entry name" value="TFIIIC_tauA_Sfc1"/>
</dbReference>
<reference evidence="16" key="1">
    <citation type="journal article" date="2022" name="bioRxiv">
        <title>Sequencing and chromosome-scale assembly of the giantPleurodeles waltlgenome.</title>
        <authorList>
            <person name="Brown T."/>
            <person name="Elewa A."/>
            <person name="Iarovenko S."/>
            <person name="Subramanian E."/>
            <person name="Araus A.J."/>
            <person name="Petzold A."/>
            <person name="Susuki M."/>
            <person name="Suzuki K.-i.T."/>
            <person name="Hayashi T."/>
            <person name="Toyoda A."/>
            <person name="Oliveira C."/>
            <person name="Osipova E."/>
            <person name="Leigh N.D."/>
            <person name="Simon A."/>
            <person name="Yun M.H."/>
        </authorList>
    </citation>
    <scope>NUCLEOTIDE SEQUENCE</scope>
    <source>
        <strain evidence="16">20211129_DDA</strain>
        <tissue evidence="16">Liver</tissue>
    </source>
</reference>
<feature type="domain" description="Transcription factor IIIC subunit Tfc1/Sfc1 triple barrel" evidence="15">
    <location>
        <begin position="98"/>
        <end position="210"/>
    </location>
</feature>
<dbReference type="GO" id="GO:0000127">
    <property type="term" value="C:transcription factor TFIIIC complex"/>
    <property type="evidence" value="ECO:0007669"/>
    <property type="project" value="InterPro"/>
</dbReference>
<dbReference type="GO" id="GO:0005634">
    <property type="term" value="C:nucleus"/>
    <property type="evidence" value="ECO:0007669"/>
    <property type="project" value="UniProtKB-SubCell"/>
</dbReference>
<dbReference type="PANTHER" id="PTHR13230:SF5">
    <property type="entry name" value="GENERAL TRANSCRIPTION FACTOR 3C POLYPEPTIDE 5"/>
    <property type="match status" value="1"/>
</dbReference>
<gene>
    <name evidence="16" type="ORF">NDU88_000689</name>
</gene>
<evidence type="ECO:0000256" key="12">
    <source>
        <dbReference type="ARBA" id="ARBA00081022"/>
    </source>
</evidence>
<dbReference type="AlphaFoldDB" id="A0AAV7Q1Y1"/>
<evidence type="ECO:0000256" key="3">
    <source>
        <dbReference type="ARBA" id="ARBA00023125"/>
    </source>
</evidence>
<comment type="caution">
    <text evidence="16">The sequence shown here is derived from an EMBL/GenBank/DDBJ whole genome shotgun (WGS) entry which is preliminary data.</text>
</comment>
<evidence type="ECO:0000256" key="2">
    <source>
        <dbReference type="ARBA" id="ARBA00022990"/>
    </source>
</evidence>
<evidence type="ECO:0000313" key="17">
    <source>
        <dbReference type="Proteomes" id="UP001066276"/>
    </source>
</evidence>
<feature type="region of interest" description="Disordered" evidence="13">
    <location>
        <begin position="163"/>
        <end position="184"/>
    </location>
</feature>
<evidence type="ECO:0000256" key="10">
    <source>
        <dbReference type="ARBA" id="ARBA00077529"/>
    </source>
</evidence>
<feature type="compositionally biased region" description="Acidic residues" evidence="13">
    <location>
        <begin position="565"/>
        <end position="578"/>
    </location>
</feature>
<dbReference type="GO" id="GO:0001002">
    <property type="term" value="F:RNA polymerase III type 1 promoter sequence-specific DNA binding"/>
    <property type="evidence" value="ECO:0007669"/>
    <property type="project" value="TreeGrafter"/>
</dbReference>
<comment type="subcellular location">
    <subcellularLocation>
        <location evidence="1">Nucleus</location>
    </subcellularLocation>
</comment>
<feature type="compositionally biased region" description="Polar residues" evidence="13">
    <location>
        <begin position="546"/>
        <end position="557"/>
    </location>
</feature>
<feature type="region of interest" description="Disordered" evidence="13">
    <location>
        <begin position="543"/>
        <end position="598"/>
    </location>
</feature>
<dbReference type="InterPro" id="IPR019136">
    <property type="entry name" value="TF_IIIC_su-5_HTH"/>
</dbReference>
<evidence type="ECO:0000256" key="11">
    <source>
        <dbReference type="ARBA" id="ARBA00078452"/>
    </source>
</evidence>
<proteinExistence type="inferred from homology"/>
<evidence type="ECO:0000259" key="15">
    <source>
        <dbReference type="Pfam" id="PF17682"/>
    </source>
</evidence>
<keyword evidence="17" id="KW-1185">Reference proteome</keyword>
<dbReference type="Proteomes" id="UP001066276">
    <property type="component" value="Chromosome 6"/>
</dbReference>
<comment type="function">
    <text evidence="6">Involved in RNA polymerase III-mediated transcription. Integral, tightly associated component of the DNA-binding TFIIIC2 subcomplex that directly binds tRNA and virus-associated RNA promoters.</text>
</comment>
<name>A0AAV7Q1Y1_PLEWA</name>